<dbReference type="Pfam" id="PF03764">
    <property type="entry name" value="EFG_IV"/>
    <property type="match status" value="1"/>
</dbReference>
<dbReference type="CDD" id="cd01434">
    <property type="entry name" value="EFG_mtEFG1_IV"/>
    <property type="match status" value="1"/>
</dbReference>
<evidence type="ECO:0000256" key="6">
    <source>
        <dbReference type="ARBA" id="ARBA00023134"/>
    </source>
</evidence>
<dbReference type="InterPro" id="IPR041095">
    <property type="entry name" value="EFG_II"/>
</dbReference>
<dbReference type="CDD" id="cd16262">
    <property type="entry name" value="EFG_III"/>
    <property type="match status" value="1"/>
</dbReference>
<accession>A0A1N7SXB8</accession>
<dbReference type="SUPFAM" id="SSF54211">
    <property type="entry name" value="Ribosomal protein S5 domain 2-like"/>
    <property type="match status" value="1"/>
</dbReference>
<dbReference type="NCBIfam" id="TIGR00484">
    <property type="entry name" value="EF-G"/>
    <property type="match status" value="1"/>
</dbReference>
<dbReference type="Gene3D" id="3.40.50.300">
    <property type="entry name" value="P-loop containing nucleotide triphosphate hydrolases"/>
    <property type="match status" value="1"/>
</dbReference>
<keyword evidence="11" id="KW-1185">Reference proteome</keyword>
<dbReference type="InterPro" id="IPR009022">
    <property type="entry name" value="EFG_III"/>
</dbReference>
<evidence type="ECO:0000256" key="5">
    <source>
        <dbReference type="ARBA" id="ARBA00022917"/>
    </source>
</evidence>
<dbReference type="InterPro" id="IPR004540">
    <property type="entry name" value="Transl_elong_EFG/EF2"/>
</dbReference>
<dbReference type="CDD" id="cd03713">
    <property type="entry name" value="EFG_mtEFG_C"/>
    <property type="match status" value="1"/>
</dbReference>
<dbReference type="PROSITE" id="PS51722">
    <property type="entry name" value="G_TR_2"/>
    <property type="match status" value="1"/>
</dbReference>
<dbReference type="Gene3D" id="3.30.70.870">
    <property type="entry name" value="Elongation Factor G (Translational Gtpase), domain 3"/>
    <property type="match status" value="1"/>
</dbReference>
<dbReference type="PRINTS" id="PR00315">
    <property type="entry name" value="ELONGATNFCT"/>
</dbReference>
<gene>
    <name evidence="8 10" type="primary">fusA</name>
    <name evidence="10" type="ORF">BN2476_1240015</name>
</gene>
<dbReference type="InterPro" id="IPR005517">
    <property type="entry name" value="Transl_elong_EFG/EF2_IV"/>
</dbReference>
<dbReference type="Gene3D" id="3.30.230.10">
    <property type="match status" value="1"/>
</dbReference>
<feature type="binding site" evidence="8">
    <location>
        <begin position="82"/>
        <end position="86"/>
    </location>
    <ligand>
        <name>GTP</name>
        <dbReference type="ChEBI" id="CHEBI:37565"/>
    </ligand>
</feature>
<keyword evidence="8" id="KW-0963">Cytoplasm</keyword>
<reference evidence="10" key="1">
    <citation type="submission" date="2016-12" db="EMBL/GenBank/DDBJ databases">
        <authorList>
            <person name="Moulin L."/>
        </authorList>
    </citation>
    <scope>NUCLEOTIDE SEQUENCE [LARGE SCALE GENOMIC DNA]</scope>
    <source>
        <strain evidence="10">STM 7183</strain>
    </source>
</reference>
<dbReference type="PANTHER" id="PTHR43261:SF1">
    <property type="entry name" value="RIBOSOME-RELEASING FACTOR 2, MITOCHONDRIAL"/>
    <property type="match status" value="1"/>
</dbReference>
<comment type="caution">
    <text evidence="10">The sequence shown here is derived from an EMBL/GenBank/DDBJ whole genome shotgun (WGS) entry which is preliminary data.</text>
</comment>
<evidence type="ECO:0000256" key="7">
    <source>
        <dbReference type="ARBA" id="ARBA00024731"/>
    </source>
</evidence>
<dbReference type="Pfam" id="PF22042">
    <property type="entry name" value="EF-G_D2"/>
    <property type="match status" value="1"/>
</dbReference>
<dbReference type="EMBL" id="CYGY02000124">
    <property type="protein sequence ID" value="SIT51554.1"/>
    <property type="molecule type" value="Genomic_DNA"/>
</dbReference>
<dbReference type="SUPFAM" id="SSF54980">
    <property type="entry name" value="EF-G C-terminal domain-like"/>
    <property type="match status" value="2"/>
</dbReference>
<dbReference type="InterPro" id="IPR009000">
    <property type="entry name" value="Transl_B-barrel_sf"/>
</dbReference>
<evidence type="ECO:0000313" key="11">
    <source>
        <dbReference type="Proteomes" id="UP000195569"/>
    </source>
</evidence>
<dbReference type="SUPFAM" id="SSF52540">
    <property type="entry name" value="P-loop containing nucleoside triphosphate hydrolases"/>
    <property type="match status" value="1"/>
</dbReference>
<dbReference type="CDD" id="cd01886">
    <property type="entry name" value="EF-G"/>
    <property type="match status" value="1"/>
</dbReference>
<dbReference type="Gene3D" id="3.30.70.240">
    <property type="match status" value="1"/>
</dbReference>
<keyword evidence="4 8" id="KW-0251">Elongation factor</keyword>
<evidence type="ECO:0000256" key="3">
    <source>
        <dbReference type="ARBA" id="ARBA00022741"/>
    </source>
</evidence>
<dbReference type="SMART" id="SM00838">
    <property type="entry name" value="EFG_C"/>
    <property type="match status" value="1"/>
</dbReference>
<comment type="similarity">
    <text evidence="1 8">Belongs to the TRAFAC class translation factor GTPase superfamily. Classic translation factor GTPase family. EF-G/EF-2 subfamily.</text>
</comment>
<dbReference type="GO" id="GO:0097216">
    <property type="term" value="F:guanosine tetraphosphate binding"/>
    <property type="evidence" value="ECO:0007669"/>
    <property type="project" value="UniProtKB-ARBA"/>
</dbReference>
<feature type="binding site" evidence="8">
    <location>
        <begin position="18"/>
        <end position="25"/>
    </location>
    <ligand>
        <name>GTP</name>
        <dbReference type="ChEBI" id="CHEBI:37565"/>
    </ligand>
</feature>
<organism evidence="10 11">
    <name type="scientific">Paraburkholderia piptadeniae</name>
    <dbReference type="NCBI Taxonomy" id="1701573"/>
    <lineage>
        <taxon>Bacteria</taxon>
        <taxon>Pseudomonadati</taxon>
        <taxon>Pseudomonadota</taxon>
        <taxon>Betaproteobacteria</taxon>
        <taxon>Burkholderiales</taxon>
        <taxon>Burkholderiaceae</taxon>
        <taxon>Paraburkholderia</taxon>
    </lineage>
</organism>
<keyword evidence="6 8" id="KW-0342">GTP-binding</keyword>
<dbReference type="InterPro" id="IPR053905">
    <property type="entry name" value="EF-G-like_DII"/>
</dbReference>
<dbReference type="Gene3D" id="2.40.30.10">
    <property type="entry name" value="Translation factors"/>
    <property type="match status" value="1"/>
</dbReference>
<dbReference type="Pfam" id="PF00009">
    <property type="entry name" value="GTP_EFTU"/>
    <property type="match status" value="1"/>
</dbReference>
<dbReference type="InterPro" id="IPR014721">
    <property type="entry name" value="Ribsml_uS5_D2-typ_fold_subgr"/>
</dbReference>
<dbReference type="InterPro" id="IPR031157">
    <property type="entry name" value="G_TR_CS"/>
</dbReference>
<dbReference type="AlphaFoldDB" id="A0A1N7SXB8"/>
<proteinExistence type="inferred from homology"/>
<dbReference type="InterPro" id="IPR005225">
    <property type="entry name" value="Small_GTP-bd"/>
</dbReference>
<dbReference type="FunFam" id="2.40.30.10:FF:000006">
    <property type="entry name" value="Elongation factor G"/>
    <property type="match status" value="1"/>
</dbReference>
<keyword evidence="3 8" id="KW-0547">Nucleotide-binding</keyword>
<feature type="binding site" evidence="8">
    <location>
        <begin position="136"/>
        <end position="139"/>
    </location>
    <ligand>
        <name>GTP</name>
        <dbReference type="ChEBI" id="CHEBI:37565"/>
    </ligand>
</feature>
<evidence type="ECO:0000259" key="9">
    <source>
        <dbReference type="PROSITE" id="PS51722"/>
    </source>
</evidence>
<dbReference type="OrthoDB" id="9804431at2"/>
<dbReference type="InterPro" id="IPR000640">
    <property type="entry name" value="EFG_V-like"/>
</dbReference>
<dbReference type="InterPro" id="IPR027417">
    <property type="entry name" value="P-loop_NTPase"/>
</dbReference>
<dbReference type="NCBIfam" id="TIGR00231">
    <property type="entry name" value="small_GTP"/>
    <property type="match status" value="1"/>
</dbReference>
<dbReference type="CDD" id="cd04088">
    <property type="entry name" value="EFG_mtEFG_II"/>
    <property type="match status" value="1"/>
</dbReference>
<dbReference type="InterPro" id="IPR035649">
    <property type="entry name" value="EFG_V"/>
</dbReference>
<dbReference type="GO" id="GO:0032790">
    <property type="term" value="P:ribosome disassembly"/>
    <property type="evidence" value="ECO:0007669"/>
    <property type="project" value="TreeGrafter"/>
</dbReference>
<feature type="domain" description="Tr-type G" evidence="9">
    <location>
        <begin position="9"/>
        <end position="283"/>
    </location>
</feature>
<comment type="subcellular location">
    <subcellularLocation>
        <location evidence="8">Cytoplasm</location>
    </subcellularLocation>
</comment>
<dbReference type="Pfam" id="PF14492">
    <property type="entry name" value="EFG_III"/>
    <property type="match status" value="1"/>
</dbReference>
<evidence type="ECO:0000256" key="8">
    <source>
        <dbReference type="HAMAP-Rule" id="MF_00054"/>
    </source>
</evidence>
<dbReference type="SUPFAM" id="SSF50447">
    <property type="entry name" value="Translation proteins"/>
    <property type="match status" value="1"/>
</dbReference>
<dbReference type="InterPro" id="IPR020568">
    <property type="entry name" value="Ribosomal_Su5_D2-typ_SF"/>
</dbReference>
<evidence type="ECO:0000256" key="2">
    <source>
        <dbReference type="ARBA" id="ARBA00017872"/>
    </source>
</evidence>
<dbReference type="GO" id="GO:0005525">
    <property type="term" value="F:GTP binding"/>
    <property type="evidence" value="ECO:0007669"/>
    <property type="project" value="UniProtKB-UniRule"/>
</dbReference>
<dbReference type="InterPro" id="IPR000795">
    <property type="entry name" value="T_Tr_GTP-bd_dom"/>
</dbReference>
<sequence length="691" mass="74733">MAATSVPIAGIRNIGVIAHIDAGKTTITDRILFHTGRTHRLGSVDSGTTVTDWMAQERERGITIVAAAISARWRDCMINLIDTPGHIDFTAEVQRSLRVLDGAVVVFDAVHGVQPQSETVWRQADRYRVPRLCFINKMDRIGADFERAVASVHERLGARVACLQMPVGHEVAFEGLVDLLSMQALRWGAAQEGKPECGPVPADYRAAAEAARERLIEAVAEADDELLALYLAGGDIGPEPLRTALRRATLANRLFPVCCGAALRDIGVQPLLDCVVDFLPSPLDIGDVQGTDPDSGLTICLAPRDEEPLAALVFKIVNDPYAGHLAYARIYSGMVSAGMALHNATRNRKERAGRLLRMYANHRENVEALHAGEIGAFLGLNQTYTGDTLCDAEHPITLETITFPEPVLRATVEPKTLAEHGRMAEALRQLTDEDPTLQLSLDEDSGQLLIAAMGELHLEILLDRLEREYGVAAKMGRPRVAYKETITREVVAQEGRFVHQTGGHGQYGHVILSLHPGARGSGIRFENAITGGAVPRQFIPAVAQGVRDAAEIGALAGYPVTDIEVRLEGGSSHSVDSSEFAYRAAAIQACQAAFGKGRMVLLEPMFRIEVLVPTEYTGAALAQLGARRAEIEAVAPCPGDVEAIAGQVPLAEMFGYVTELRSVTQGHGLYSMEFDHYAEVELEVAGVPPRN</sequence>
<dbReference type="HAMAP" id="MF_00054_B">
    <property type="entry name" value="EF_G_EF_2_B"/>
    <property type="match status" value="1"/>
</dbReference>
<comment type="function">
    <text evidence="7 8">Catalyzes the GTP-dependent ribosomal translocation step during translation elongation. During this step, the ribosome changes from the pre-translocational (PRE) to the post-translocational (POST) state as the newly formed A-site-bound peptidyl-tRNA and P-site-bound deacylated tRNA move to the P and E sites, respectively. Catalyzes the coordinated movement of the two tRNA molecules, the mRNA and conformational changes in the ribosome.</text>
</comment>
<evidence type="ECO:0000256" key="4">
    <source>
        <dbReference type="ARBA" id="ARBA00022768"/>
    </source>
</evidence>
<evidence type="ECO:0000313" key="10">
    <source>
        <dbReference type="EMBL" id="SIT51554.1"/>
    </source>
</evidence>
<dbReference type="FunFam" id="3.30.70.870:FF:000001">
    <property type="entry name" value="Elongation factor G"/>
    <property type="match status" value="1"/>
</dbReference>
<dbReference type="PROSITE" id="PS00301">
    <property type="entry name" value="G_TR_1"/>
    <property type="match status" value="1"/>
</dbReference>
<keyword evidence="5 8" id="KW-0648">Protein biosynthesis</keyword>
<name>A0A1N7SXB8_9BURK</name>
<dbReference type="SMART" id="SM00889">
    <property type="entry name" value="EFG_IV"/>
    <property type="match status" value="1"/>
</dbReference>
<dbReference type="Pfam" id="PF00679">
    <property type="entry name" value="EFG_C"/>
    <property type="match status" value="1"/>
</dbReference>
<dbReference type="NCBIfam" id="NF009381">
    <property type="entry name" value="PRK12740.1-5"/>
    <property type="match status" value="1"/>
</dbReference>
<dbReference type="FunFam" id="3.40.50.300:FF:000029">
    <property type="entry name" value="Elongation factor G"/>
    <property type="match status" value="1"/>
</dbReference>
<dbReference type="GO" id="GO:0003746">
    <property type="term" value="F:translation elongation factor activity"/>
    <property type="evidence" value="ECO:0007669"/>
    <property type="project" value="UniProtKB-UniRule"/>
</dbReference>
<evidence type="ECO:0000256" key="1">
    <source>
        <dbReference type="ARBA" id="ARBA00005870"/>
    </source>
</evidence>
<dbReference type="Proteomes" id="UP000195569">
    <property type="component" value="Unassembled WGS sequence"/>
</dbReference>
<protein>
    <recommendedName>
        <fullName evidence="2 8">Elongation factor G</fullName>
        <shortName evidence="8">EF-G</shortName>
    </recommendedName>
</protein>
<dbReference type="FunFam" id="3.30.70.240:FF:000001">
    <property type="entry name" value="Elongation factor G"/>
    <property type="match status" value="1"/>
</dbReference>
<dbReference type="InterPro" id="IPR047872">
    <property type="entry name" value="EFG_IV"/>
</dbReference>
<dbReference type="InterPro" id="IPR035647">
    <property type="entry name" value="EFG_III/V"/>
</dbReference>
<dbReference type="GO" id="GO:0003924">
    <property type="term" value="F:GTPase activity"/>
    <property type="evidence" value="ECO:0007669"/>
    <property type="project" value="InterPro"/>
</dbReference>
<dbReference type="PANTHER" id="PTHR43261">
    <property type="entry name" value="TRANSLATION ELONGATION FACTOR G-RELATED"/>
    <property type="match status" value="1"/>
</dbReference>
<dbReference type="RefSeq" id="WP_087740010.1">
    <property type="nucleotide sequence ID" value="NZ_CYGY02000124.1"/>
</dbReference>
<dbReference type="GO" id="GO:0005737">
    <property type="term" value="C:cytoplasm"/>
    <property type="evidence" value="ECO:0007669"/>
    <property type="project" value="UniProtKB-SubCell"/>
</dbReference>